<dbReference type="PANTHER" id="PTHR35901">
    <property type="entry name" value="RIBONUCLEASE VAPC3"/>
    <property type="match status" value="1"/>
</dbReference>
<dbReference type="Pfam" id="PF01850">
    <property type="entry name" value="PIN"/>
    <property type="match status" value="1"/>
</dbReference>
<reference evidence="9" key="1">
    <citation type="submission" date="2016-10" db="EMBL/GenBank/DDBJ databases">
        <authorList>
            <person name="Varghese N."/>
            <person name="Submissions S."/>
        </authorList>
    </citation>
    <scope>NUCLEOTIDE SEQUENCE [LARGE SCALE GENOMIC DNA]</scope>
    <source>
        <strain evidence="9">DSM 45460</strain>
    </source>
</reference>
<keyword evidence="3 6" id="KW-0479">Metal-binding</keyword>
<comment type="cofactor">
    <cofactor evidence="6">
        <name>Mg(2+)</name>
        <dbReference type="ChEBI" id="CHEBI:18420"/>
    </cofactor>
</comment>
<dbReference type="RefSeq" id="WP_092625488.1">
    <property type="nucleotide sequence ID" value="NZ_FNFM01000001.1"/>
</dbReference>
<dbReference type="OrthoDB" id="4377304at2"/>
<dbReference type="HAMAP" id="MF_00265">
    <property type="entry name" value="VapC_Nob1"/>
    <property type="match status" value="1"/>
</dbReference>
<keyword evidence="2 6" id="KW-0540">Nuclease</keyword>
<evidence type="ECO:0000256" key="4">
    <source>
        <dbReference type="ARBA" id="ARBA00022801"/>
    </source>
</evidence>
<evidence type="ECO:0000256" key="3">
    <source>
        <dbReference type="ARBA" id="ARBA00022723"/>
    </source>
</evidence>
<dbReference type="GO" id="GO:0090729">
    <property type="term" value="F:toxin activity"/>
    <property type="evidence" value="ECO:0007669"/>
    <property type="project" value="UniProtKB-KW"/>
</dbReference>
<proteinExistence type="inferred from homology"/>
<feature type="binding site" evidence="6">
    <location>
        <position position="96"/>
    </location>
    <ligand>
        <name>Mg(2+)</name>
        <dbReference type="ChEBI" id="CHEBI:18420"/>
    </ligand>
</feature>
<comment type="function">
    <text evidence="6">Toxic component of a toxin-antitoxin (TA) system. An RNase.</text>
</comment>
<dbReference type="SUPFAM" id="SSF88723">
    <property type="entry name" value="PIN domain-like"/>
    <property type="match status" value="1"/>
</dbReference>
<evidence type="ECO:0000313" key="9">
    <source>
        <dbReference type="Proteomes" id="UP000199213"/>
    </source>
</evidence>
<keyword evidence="5 6" id="KW-0460">Magnesium</keyword>
<dbReference type="EMBL" id="FNFM01000001">
    <property type="protein sequence ID" value="SDJ68021.1"/>
    <property type="molecule type" value="Genomic_DNA"/>
</dbReference>
<dbReference type="InterPro" id="IPR002716">
    <property type="entry name" value="PIN_dom"/>
</dbReference>
<keyword evidence="1 6" id="KW-1277">Toxin-antitoxin system</keyword>
<comment type="similarity">
    <text evidence="6">Belongs to the PINc/VapC protein family.</text>
</comment>
<evidence type="ECO:0000256" key="2">
    <source>
        <dbReference type="ARBA" id="ARBA00022722"/>
    </source>
</evidence>
<feature type="domain" description="PIN" evidence="7">
    <location>
        <begin position="2"/>
        <end position="121"/>
    </location>
</feature>
<keyword evidence="6" id="KW-0800">Toxin</keyword>
<evidence type="ECO:0000256" key="1">
    <source>
        <dbReference type="ARBA" id="ARBA00022649"/>
    </source>
</evidence>
<dbReference type="GO" id="GO:0016787">
    <property type="term" value="F:hydrolase activity"/>
    <property type="evidence" value="ECO:0007669"/>
    <property type="project" value="UniProtKB-KW"/>
</dbReference>
<organism evidence="8 9">
    <name type="scientific">Actinopolyspora mzabensis</name>
    <dbReference type="NCBI Taxonomy" id="995066"/>
    <lineage>
        <taxon>Bacteria</taxon>
        <taxon>Bacillati</taxon>
        <taxon>Actinomycetota</taxon>
        <taxon>Actinomycetes</taxon>
        <taxon>Actinopolysporales</taxon>
        <taxon>Actinopolysporaceae</taxon>
        <taxon>Actinopolyspora</taxon>
    </lineage>
</organism>
<dbReference type="Proteomes" id="UP000199213">
    <property type="component" value="Unassembled WGS sequence"/>
</dbReference>
<dbReference type="GO" id="GO:0004540">
    <property type="term" value="F:RNA nuclease activity"/>
    <property type="evidence" value="ECO:0007669"/>
    <property type="project" value="InterPro"/>
</dbReference>
<dbReference type="EC" id="3.1.-.-" evidence="6"/>
<dbReference type="PANTHER" id="PTHR35901:SF1">
    <property type="entry name" value="EXONUCLEASE VAPC9"/>
    <property type="match status" value="1"/>
</dbReference>
<evidence type="ECO:0000256" key="6">
    <source>
        <dbReference type="HAMAP-Rule" id="MF_00265"/>
    </source>
</evidence>
<evidence type="ECO:0000256" key="5">
    <source>
        <dbReference type="ARBA" id="ARBA00022842"/>
    </source>
</evidence>
<keyword evidence="9" id="KW-1185">Reference proteome</keyword>
<protein>
    <recommendedName>
        <fullName evidence="6">Ribonuclease VapC</fullName>
        <shortName evidence="6">RNase VapC</shortName>
        <ecNumber evidence="6">3.1.-.-</ecNumber>
    </recommendedName>
    <alternativeName>
        <fullName evidence="6">Toxin VapC</fullName>
    </alternativeName>
</protein>
<dbReference type="InterPro" id="IPR029060">
    <property type="entry name" value="PIN-like_dom_sf"/>
</dbReference>
<sequence length="134" mass="14532">MIVVDASVLANMLLYADERGRRARAVLGRDIEWAAPEHWKAEVFSVVRGLTLGSKIKEEQAVRAVERLPLLGVDHVSIDELLPRMLQLRAGISGYDAAYVALAEARGIPLVTSDGRLARTATSYCGVEFVSPGA</sequence>
<dbReference type="InterPro" id="IPR051619">
    <property type="entry name" value="TypeII_TA_RNase_PINc/VapC"/>
</dbReference>
<feature type="binding site" evidence="6">
    <location>
        <position position="5"/>
    </location>
    <ligand>
        <name>Mg(2+)</name>
        <dbReference type="ChEBI" id="CHEBI:18420"/>
    </ligand>
</feature>
<dbReference type="AlphaFoldDB" id="A0A1G8VPM3"/>
<keyword evidence="4 6" id="KW-0378">Hydrolase</keyword>
<name>A0A1G8VPM3_ACTMZ</name>
<gene>
    <name evidence="6" type="primary">vapC</name>
    <name evidence="8" type="ORF">SAMN04487820_101239</name>
</gene>
<dbReference type="InterPro" id="IPR044153">
    <property type="entry name" value="PIN_Pae0151-like"/>
</dbReference>
<evidence type="ECO:0000259" key="7">
    <source>
        <dbReference type="Pfam" id="PF01850"/>
    </source>
</evidence>
<dbReference type="InterPro" id="IPR022907">
    <property type="entry name" value="VapC_family"/>
</dbReference>
<dbReference type="CDD" id="cd09873">
    <property type="entry name" value="PIN_Pae0151-like"/>
    <property type="match status" value="1"/>
</dbReference>
<evidence type="ECO:0000313" key="8">
    <source>
        <dbReference type="EMBL" id="SDJ68021.1"/>
    </source>
</evidence>
<accession>A0A1G8VPM3</accession>
<dbReference type="Gene3D" id="3.40.50.1010">
    <property type="entry name" value="5'-nuclease"/>
    <property type="match status" value="1"/>
</dbReference>
<dbReference type="GO" id="GO:0000287">
    <property type="term" value="F:magnesium ion binding"/>
    <property type="evidence" value="ECO:0007669"/>
    <property type="project" value="UniProtKB-UniRule"/>
</dbReference>